<evidence type="ECO:0000259" key="10">
    <source>
        <dbReference type="Pfam" id="PF06333"/>
    </source>
</evidence>
<evidence type="ECO:0000256" key="1">
    <source>
        <dbReference type="ARBA" id="ARBA00004123"/>
    </source>
</evidence>
<dbReference type="GO" id="GO:0016592">
    <property type="term" value="C:mediator complex"/>
    <property type="evidence" value="ECO:0007669"/>
    <property type="project" value="InterPro"/>
</dbReference>
<evidence type="ECO:0000256" key="5">
    <source>
        <dbReference type="ARBA" id="ARBA00023159"/>
    </source>
</evidence>
<feature type="compositionally biased region" description="Polar residues" evidence="9">
    <location>
        <begin position="454"/>
        <end position="469"/>
    </location>
</feature>
<feature type="region of interest" description="Disordered" evidence="9">
    <location>
        <begin position="1012"/>
        <end position="1063"/>
    </location>
</feature>
<feature type="region of interest" description="Disordered" evidence="9">
    <location>
        <begin position="914"/>
        <end position="989"/>
    </location>
</feature>
<keyword evidence="6 8" id="KW-0804">Transcription</keyword>
<dbReference type="HOGENOM" id="CLU_232606_0_0_1"/>
<evidence type="ECO:0000256" key="4">
    <source>
        <dbReference type="ARBA" id="ARBA00023015"/>
    </source>
</evidence>
<reference evidence="11 12" key="1">
    <citation type="journal article" date="2013" name="Plant Cell">
        <title>The transition from a phytopathogenic smut ancestor to an anamorphic biocontrol agent deciphered by comparative whole-genome analysis.</title>
        <authorList>
            <person name="Lefebvre F."/>
            <person name="Joly D.L."/>
            <person name="Labbe C."/>
            <person name="Teichmann B."/>
            <person name="Linning R."/>
            <person name="Belzile F."/>
            <person name="Bakkeren G."/>
            <person name="Belanger R.R."/>
        </authorList>
    </citation>
    <scope>NUCLEOTIDE SEQUENCE [LARGE SCALE GENOMIC DNA]</scope>
    <source>
        <strain evidence="11 12">PF-1</strain>
    </source>
</reference>
<dbReference type="OrthoDB" id="103819at2759"/>
<comment type="function">
    <text evidence="8">Component of the SRB8-11 complex. The SRB8-11 complex is a regulatory module of the Mediator complex which is itself involved in regulation of basal and activated RNA polymerase II-dependent transcription. The SRB8-11 complex may be involved in the transcriptional repression of a subset of genes regulated by Mediator. It may inhibit the association of the Mediator complex with RNA polymerase II to form the holoenzyme complex.</text>
</comment>
<keyword evidence="3 8" id="KW-0678">Repressor</keyword>
<dbReference type="KEGG" id="pfp:PFL1_06666"/>
<feature type="compositionally biased region" description="Polar residues" evidence="9">
    <location>
        <begin position="1"/>
        <end position="17"/>
    </location>
</feature>
<feature type="region of interest" description="Disordered" evidence="9">
    <location>
        <begin position="108"/>
        <end position="141"/>
    </location>
</feature>
<feature type="region of interest" description="Disordered" evidence="9">
    <location>
        <begin position="356"/>
        <end position="381"/>
    </location>
</feature>
<proteinExistence type="inferred from homology"/>
<evidence type="ECO:0000313" key="11">
    <source>
        <dbReference type="EMBL" id="EPQ25799.1"/>
    </source>
</evidence>
<feature type="region of interest" description="Disordered" evidence="9">
    <location>
        <begin position="729"/>
        <end position="795"/>
    </location>
</feature>
<feature type="region of interest" description="Disordered" evidence="9">
    <location>
        <begin position="2006"/>
        <end position="2040"/>
    </location>
</feature>
<feature type="compositionally biased region" description="Acidic residues" evidence="9">
    <location>
        <begin position="1375"/>
        <end position="1399"/>
    </location>
</feature>
<dbReference type="Proteomes" id="UP000053664">
    <property type="component" value="Unassembled WGS sequence"/>
</dbReference>
<comment type="similarity">
    <text evidence="2 8">Belongs to the Mediator complex subunit 13 family.</text>
</comment>
<dbReference type="RefSeq" id="XP_007882403.1">
    <property type="nucleotide sequence ID" value="XM_007884212.1"/>
</dbReference>
<feature type="region of interest" description="Disordered" evidence="9">
    <location>
        <begin position="1"/>
        <end position="69"/>
    </location>
</feature>
<feature type="compositionally biased region" description="Basic and acidic residues" evidence="9">
    <location>
        <begin position="444"/>
        <end position="453"/>
    </location>
</feature>
<feature type="compositionally biased region" description="Polar residues" evidence="9">
    <location>
        <begin position="110"/>
        <end position="123"/>
    </location>
</feature>
<evidence type="ECO:0000256" key="2">
    <source>
        <dbReference type="ARBA" id="ARBA00009354"/>
    </source>
</evidence>
<feature type="compositionally biased region" description="Pro residues" evidence="9">
    <location>
        <begin position="129"/>
        <end position="138"/>
    </location>
</feature>
<feature type="region of interest" description="Disordered" evidence="9">
    <location>
        <begin position="1363"/>
        <end position="1403"/>
    </location>
</feature>
<evidence type="ECO:0000256" key="8">
    <source>
        <dbReference type="RuleBase" id="RU364134"/>
    </source>
</evidence>
<feature type="compositionally biased region" description="Polar residues" evidence="9">
    <location>
        <begin position="772"/>
        <end position="783"/>
    </location>
</feature>
<sequence length="2085" mass="220805">MWAAASSQPQLRGSPSGSRRPGFASGVGGTAAASSNPLNKPLGSLPTGSHAGSAAGLRGTPHHSTNQNRARQVPYGVLVDGATPASISCLPLPEGAVVSWRRFYKGKQRAQPQASGAGTSDASQAPAGTRPPPLPLPPAFSISEDCRVRHEPSDDAEAAWSHALAALSRLAAQERRASLDQQRRRRRQQQRFRPSEDGSEGASTPAASDELLSGTLYAVERSCDGHSGTGDQPSACTADPHEFVQHASSSCTGEASLWLYDVGLPTAAASTSTHSNHPSGPTLELMANVDPEPRALRSHGVNPASVVPSVSLHNPLPGNGSMSFIEGDDDLKRQVSASLEALTAAESGTYPLASAYRTPQKESRNASDQPATPEASSLLPEVNTGRAHRMLLHALEDKLADLFVLQRSDEIDHGADQDDEGDRAADLGVGHPSDADEGAGADARAAEEERQNLDDSVQSDLVASPSPTKAPQGAPATARHRQPSASTRIAEPAKVCREGLAARDKAKPSSNGRVQFGFDDSNVTTASDVSDQHDAGSLLLRFKAYTAASDLVIEMHPARRQLRPLRPTDDGAGHTHVVLLPSGRSSTLRQRIKLPFGHESAGISTRADGADALPEGIDKQLNLVPFLTTRPFSGQRRYASLASPQRPTWIQVQTVVGRAGNPDVSRITLEMLQALSAAPMPREPQTDLEFNGIDEDNLPETSETLLPDTALSTASPALVVADEAIPEDAVLDDSSGDDPKPLVKAGAEQTSMEMAADPTTSSQRPRSDHPIRQTSSNSSTIESATGPRPAGTRTPQAYDMALDLPASKGPPHVSGSAGPSPFQWSMFAGAGQSNPGSHVGTSRRQSMEAVAALEGEAQGQRRPAGEGDMFDSFGLVTEDDFSFFDEGAFDLGSGFKEIEASFPPTVDALREVHETASGEEAELASDPTGLIDMDISGLDNLDSGSLEAFLAPPAPPEASAPPPVSAREAPASQVAHPPNDPSPGSLSLLPEAQGTSAAVMRAPLGVDRHEASLPLHPSTLSVERNDGQDATDKHHSAALPVSNEQGLPPPPPPSTAAPAAAAPSTAIDIVRTHHEPAVAHDTPRDGSSMGSVTDIPSLPGFTPCSLTSSSPAFGTNMAKTPRTPFSPNEELHPSVIAVEGASGVHHLYRDGNAALGALSDRPTYQDPPRAPFEYASPPANPQSVHGTAAEFEHVSKAPPLVPIAFLPLAQQREQRRRLNLQRGGQYPPDLSHKYGQLGKFGTWLTSGGGSSSGGRPTTERPRISTHRSVSSSVSAAGTAHAPTSRDQQASAWVDDPMSSSSPSKRIASGPAHLADGSKQMRSREEIRQLRISRFKMPFVSGARRDREGAGQVADRGAFDERAYRAAHQSESNSSSDDDDDDDEEEDDDDDSSSGTDEDATAPQRDAHHLQLLQRVSACNDLHRPGHFGALLGRNTSSIVPHELGDGDAKESVPATGAAHDAAVAPSIRPLDPARIAVGAQGSVLQMAPTSLPFWDKLNLEAVGGRKDCVVKVLQLPRSHEGQEQVHAWLEQVSRAFEAFGLGSHTAAAEALLTLGDGLDVGLASCLDALPRETWLDTIGSIAGRVQSHLKQGKHVVLYAVQGADSEACRRSGFRGLVRLDHELRSMLQDLVGEASGRFIVRPVSPETISESGCVGLGRVGDGMRAFVFSLYDQLQRVVQRRVPKLLHPEQATLHAALVQYPSFSIVPTGVERGGDRIPRLGRFEQQWLQPSLSMLEDGLLLHIAYDLRPPASAFCDGAAARADGQLPADAGEAYREQGAGAAGLVFLSSIDERAQAHDVRVCKESSADLKAALSAVWRYALQRARRANVAWRIVICRSGGMSVEEARAWSDLAEQGRATAEGLGGTDAHIKDVTIACLDADSAPILVPTATAPPPSTKWSGAAVANATSQQQQQGVLHDVSSLCYAVYPRPRLMVNAGRGERGHRHGEMLALRTSLLVHCSRRGPFGLPMWDGGASDADDEQDDQAAANALPTVQCVHLLQVYRSRSTSNPDRDREQPASSFGAGGVGKDAVDDPGPSLDQRLRDVTQSFHDLEIVTRSRHQIPRPWSELPWHLAVVQMLAAYLA</sequence>
<feature type="region of interest" description="Disordered" evidence="9">
    <location>
        <begin position="1241"/>
        <end position="1323"/>
    </location>
</feature>
<dbReference type="InterPro" id="IPR009401">
    <property type="entry name" value="Med13_C"/>
</dbReference>
<feature type="region of interest" description="Disordered" evidence="9">
    <location>
        <begin position="1441"/>
        <end position="1465"/>
    </location>
</feature>
<dbReference type="GO" id="GO:0006357">
    <property type="term" value="P:regulation of transcription by RNA polymerase II"/>
    <property type="evidence" value="ECO:0007669"/>
    <property type="project" value="InterPro"/>
</dbReference>
<protein>
    <recommendedName>
        <fullName evidence="8">Mediator of RNA polymerase II transcription subunit 13</fullName>
    </recommendedName>
    <alternativeName>
        <fullName evidence="8">Mediator complex subunit 13</fullName>
    </alternativeName>
</protein>
<gene>
    <name evidence="11" type="ORF">PFL1_06666</name>
</gene>
<feature type="region of interest" description="Disordered" evidence="9">
    <location>
        <begin position="413"/>
        <end position="492"/>
    </location>
</feature>
<keyword evidence="5 8" id="KW-0010">Activator</keyword>
<dbReference type="Pfam" id="PF06333">
    <property type="entry name" value="Med13_C"/>
    <property type="match status" value="1"/>
</dbReference>
<feature type="region of interest" description="Disordered" evidence="9">
    <location>
        <begin position="1162"/>
        <end position="1186"/>
    </location>
</feature>
<feature type="compositionally biased region" description="Pro residues" evidence="9">
    <location>
        <begin position="952"/>
        <end position="964"/>
    </location>
</feature>
<feature type="domain" description="Mediator complex subunit Med13 C-terminal" evidence="10">
    <location>
        <begin position="1802"/>
        <end position="1910"/>
    </location>
</feature>
<organism evidence="11 12">
    <name type="scientific">Pseudozyma flocculosa PF-1</name>
    <dbReference type="NCBI Taxonomy" id="1277687"/>
    <lineage>
        <taxon>Eukaryota</taxon>
        <taxon>Fungi</taxon>
        <taxon>Dikarya</taxon>
        <taxon>Basidiomycota</taxon>
        <taxon>Ustilaginomycotina</taxon>
        <taxon>Ustilaginomycetes</taxon>
        <taxon>Ustilaginales</taxon>
        <taxon>Ustilaginaceae</taxon>
        <taxon>Pseudozyma</taxon>
    </lineage>
</organism>
<comment type="subcellular location">
    <subcellularLocation>
        <location evidence="1 8">Nucleus</location>
    </subcellularLocation>
</comment>
<keyword evidence="4 8" id="KW-0805">Transcription regulation</keyword>
<feature type="region of interest" description="Disordered" evidence="9">
    <location>
        <begin position="175"/>
        <end position="209"/>
    </location>
</feature>
<name>A0A061H151_9BASI</name>
<evidence type="ECO:0000256" key="6">
    <source>
        <dbReference type="ARBA" id="ARBA00023163"/>
    </source>
</evidence>
<comment type="subunit">
    <text evidence="8">Component of the SRB8-11 complex, which itself associates with the Mediator complex.</text>
</comment>
<dbReference type="GeneID" id="19320738"/>
<feature type="compositionally biased region" description="Polar residues" evidence="9">
    <location>
        <begin position="748"/>
        <end position="764"/>
    </location>
</feature>
<dbReference type="GO" id="GO:0003712">
    <property type="term" value="F:transcription coregulator activity"/>
    <property type="evidence" value="ECO:0007669"/>
    <property type="project" value="InterPro"/>
</dbReference>
<evidence type="ECO:0000256" key="7">
    <source>
        <dbReference type="ARBA" id="ARBA00023242"/>
    </source>
</evidence>
<dbReference type="eggNOG" id="ENOG502RDE3">
    <property type="taxonomic scope" value="Eukaryota"/>
</dbReference>
<evidence type="ECO:0000313" key="12">
    <source>
        <dbReference type="Proteomes" id="UP000053664"/>
    </source>
</evidence>
<evidence type="ECO:0000256" key="3">
    <source>
        <dbReference type="ARBA" id="ARBA00022491"/>
    </source>
</evidence>
<dbReference type="EMBL" id="KE361650">
    <property type="protein sequence ID" value="EPQ25799.1"/>
    <property type="molecule type" value="Genomic_DNA"/>
</dbReference>
<feature type="compositionally biased region" description="Basic and acidic residues" evidence="9">
    <location>
        <begin position="1023"/>
        <end position="1035"/>
    </location>
</feature>
<evidence type="ECO:0000256" key="9">
    <source>
        <dbReference type="SAM" id="MobiDB-lite"/>
    </source>
</evidence>
<keyword evidence="7 8" id="KW-0539">Nucleus</keyword>
<accession>A0A061H151</accession>